<accession>A0A7W5ZQF1</accession>
<feature type="transmembrane region" description="Helical" evidence="1">
    <location>
        <begin position="137"/>
        <end position="154"/>
    </location>
</feature>
<dbReference type="InterPro" id="IPR011990">
    <property type="entry name" value="TPR-like_helical_dom_sf"/>
</dbReference>
<sequence>MRFLLFWQNWNRSERFLYLTALGLLTFSLVCLLFFHYRGIENSIEWKVLSELDEVPVKLDSLKVSGQQLADSSQRSADSGQQSEETLFLLGKAYILKEQFVPVQIDVPEWLGWGYLGGVLAGFVLLLAAISGLPRRWYIGAMMLVITLLSLSHFEVLQLFGTDNSTGFVVVAAVLGIVSYYVHAFREDMPMVQRIFLFAGVVGVLVGVFYFGSNAPLQALTATTYSLLPMLMLSVGFIGWLSIEIVAGFVYVVTNPRTGFGKTSLFNFLFLSVLYIFSTYLLYLKVTRQSDAAFWYISPVVIYTISLALGIWSFARRTEAFLPFREIGAWLYVGLGLVTTSVMSFALFTHNNSFIEVFEDAVVYSQLCIGTLFVVYVGLNFWPLFKQGKAVYKVVYKPMRFLQSQAWLIGGMAWIAILAFNRFYTIDQAQAGYYNGLGDLHTVTREWTVASGYYQQALDIDYQNHKSAFALASLALRQGDQATAGSFFQQALQKDPTPQAYVGLGQALLNENLFFDAVFNLRKGLKTFPDNGEIQNNLGYLYSRTAIADSTYYYFELARQNAKNRDVAESNLLAFWAKALTISSGKGSLASLGLTKKDVEETQLLENKAANLSHEANRLAVVQLTNTRTEAVKVAPDFAKDSALSVNNFAYLYNLGQFTKDTNQAILFKKLINTGNNGNFYHELQVAQAYAEYPRNKLTALDILASETVADTSQKVAMARQMLDFWLIKEARPSYVNLAKLKTKADYWTAVRQHPFDMGVLTAATHYFNAQKNPKAAYDILLNALRFRRTAPELQKLYVLQCLKLYLTDFAEEGLQDLAQMTTATDYQAFLKTYQAQRALIEKERESFR</sequence>
<reference evidence="2 3" key="1">
    <citation type="submission" date="2020-08" db="EMBL/GenBank/DDBJ databases">
        <title>Genomic Encyclopedia of Type Strains, Phase IV (KMG-IV): sequencing the most valuable type-strain genomes for metagenomic binning, comparative biology and taxonomic classification.</title>
        <authorList>
            <person name="Goeker M."/>
        </authorList>
    </citation>
    <scope>NUCLEOTIDE SEQUENCE [LARGE SCALE GENOMIC DNA]</scope>
    <source>
        <strain evidence="2 3">DSM 17976</strain>
    </source>
</reference>
<protein>
    <submittedName>
        <fullName evidence="2">Tetratricopeptide (TPR) repeat protein/uncharacterized membrane protein SirB2</fullName>
    </submittedName>
</protein>
<dbReference type="RefSeq" id="WP_183976317.1">
    <property type="nucleotide sequence ID" value="NZ_JACIBY010000008.1"/>
</dbReference>
<keyword evidence="1" id="KW-0472">Membrane</keyword>
<name>A0A7W5ZQF1_9BACT</name>
<feature type="transmembrane region" description="Helical" evidence="1">
    <location>
        <begin position="195"/>
        <end position="212"/>
    </location>
</feature>
<dbReference type="SMART" id="SM00028">
    <property type="entry name" value="TPR"/>
    <property type="match status" value="2"/>
</dbReference>
<proteinExistence type="predicted"/>
<feature type="transmembrane region" description="Helical" evidence="1">
    <location>
        <begin position="295"/>
        <end position="315"/>
    </location>
</feature>
<feature type="transmembrane region" description="Helical" evidence="1">
    <location>
        <begin position="166"/>
        <end position="183"/>
    </location>
</feature>
<dbReference type="SUPFAM" id="SSF48452">
    <property type="entry name" value="TPR-like"/>
    <property type="match status" value="2"/>
</dbReference>
<comment type="caution">
    <text evidence="2">The sequence shown here is derived from an EMBL/GenBank/DDBJ whole genome shotgun (WGS) entry which is preliminary data.</text>
</comment>
<dbReference type="AlphaFoldDB" id="A0A7W5ZQF1"/>
<feature type="transmembrane region" description="Helical" evidence="1">
    <location>
        <begin position="110"/>
        <end position="130"/>
    </location>
</feature>
<keyword evidence="1" id="KW-1133">Transmembrane helix</keyword>
<feature type="transmembrane region" description="Helical" evidence="1">
    <location>
        <begin position="406"/>
        <end position="424"/>
    </location>
</feature>
<feature type="transmembrane region" description="Helical" evidence="1">
    <location>
        <begin position="232"/>
        <end position="253"/>
    </location>
</feature>
<keyword evidence="1" id="KW-0812">Transmembrane</keyword>
<feature type="transmembrane region" description="Helical" evidence="1">
    <location>
        <begin position="265"/>
        <end position="283"/>
    </location>
</feature>
<dbReference type="EMBL" id="JACIBY010000008">
    <property type="protein sequence ID" value="MBB3839772.1"/>
    <property type="molecule type" value="Genomic_DNA"/>
</dbReference>
<dbReference type="Gene3D" id="1.25.40.10">
    <property type="entry name" value="Tetratricopeptide repeat domain"/>
    <property type="match status" value="1"/>
</dbReference>
<feature type="transmembrane region" description="Helical" evidence="1">
    <location>
        <begin position="327"/>
        <end position="349"/>
    </location>
</feature>
<evidence type="ECO:0000313" key="3">
    <source>
        <dbReference type="Proteomes" id="UP000541352"/>
    </source>
</evidence>
<gene>
    <name evidence="2" type="ORF">FHS57_003783</name>
</gene>
<dbReference type="Proteomes" id="UP000541352">
    <property type="component" value="Unassembled WGS sequence"/>
</dbReference>
<feature type="transmembrane region" description="Helical" evidence="1">
    <location>
        <begin position="361"/>
        <end position="385"/>
    </location>
</feature>
<organism evidence="2 3">
    <name type="scientific">Runella defluvii</name>
    <dbReference type="NCBI Taxonomy" id="370973"/>
    <lineage>
        <taxon>Bacteria</taxon>
        <taxon>Pseudomonadati</taxon>
        <taxon>Bacteroidota</taxon>
        <taxon>Cytophagia</taxon>
        <taxon>Cytophagales</taxon>
        <taxon>Spirosomataceae</taxon>
        <taxon>Runella</taxon>
    </lineage>
</organism>
<feature type="transmembrane region" description="Helical" evidence="1">
    <location>
        <begin position="16"/>
        <end position="37"/>
    </location>
</feature>
<keyword evidence="3" id="KW-1185">Reference proteome</keyword>
<dbReference type="InterPro" id="IPR019734">
    <property type="entry name" value="TPR_rpt"/>
</dbReference>
<evidence type="ECO:0000256" key="1">
    <source>
        <dbReference type="SAM" id="Phobius"/>
    </source>
</evidence>
<evidence type="ECO:0000313" key="2">
    <source>
        <dbReference type="EMBL" id="MBB3839772.1"/>
    </source>
</evidence>